<sequence>MILVLKSSHHGPSDAMHNPSQLLRLLSKSTGFYRLSHSEIIDIEKVAVRSSLRSPNNKSALTEYRANEINQNLNRIQIPIYNCCSSARTQLVQDDLDATWKQNEILNDQLLEATLKHDIEKCVLMSNDSMNDNLLDKIEKVKRESIDV</sequence>
<reference evidence="1" key="1">
    <citation type="journal article" date="2022" name="Int. J. Mol. Sci.">
        <title>Draft Genome of Tanacetum Coccineum: Genomic Comparison of Closely Related Tanacetum-Family Plants.</title>
        <authorList>
            <person name="Yamashiro T."/>
            <person name="Shiraishi A."/>
            <person name="Nakayama K."/>
            <person name="Satake H."/>
        </authorList>
    </citation>
    <scope>NUCLEOTIDE SEQUENCE</scope>
</reference>
<dbReference type="EMBL" id="BQNB010014078">
    <property type="protein sequence ID" value="GJT23724.1"/>
    <property type="molecule type" value="Genomic_DNA"/>
</dbReference>
<gene>
    <name evidence="1" type="ORF">Tco_0893661</name>
</gene>
<comment type="caution">
    <text evidence="1">The sequence shown here is derived from an EMBL/GenBank/DDBJ whole genome shotgun (WGS) entry which is preliminary data.</text>
</comment>
<keyword evidence="2" id="KW-1185">Reference proteome</keyword>
<accession>A0ABQ5CFS6</accession>
<name>A0ABQ5CFS6_9ASTR</name>
<reference evidence="1" key="2">
    <citation type="submission" date="2022-01" db="EMBL/GenBank/DDBJ databases">
        <authorList>
            <person name="Yamashiro T."/>
            <person name="Shiraishi A."/>
            <person name="Satake H."/>
            <person name="Nakayama K."/>
        </authorList>
    </citation>
    <scope>NUCLEOTIDE SEQUENCE</scope>
</reference>
<evidence type="ECO:0000313" key="2">
    <source>
        <dbReference type="Proteomes" id="UP001151760"/>
    </source>
</evidence>
<dbReference type="Proteomes" id="UP001151760">
    <property type="component" value="Unassembled WGS sequence"/>
</dbReference>
<evidence type="ECO:0000313" key="1">
    <source>
        <dbReference type="EMBL" id="GJT23724.1"/>
    </source>
</evidence>
<proteinExistence type="predicted"/>
<organism evidence="1 2">
    <name type="scientific">Tanacetum coccineum</name>
    <dbReference type="NCBI Taxonomy" id="301880"/>
    <lineage>
        <taxon>Eukaryota</taxon>
        <taxon>Viridiplantae</taxon>
        <taxon>Streptophyta</taxon>
        <taxon>Embryophyta</taxon>
        <taxon>Tracheophyta</taxon>
        <taxon>Spermatophyta</taxon>
        <taxon>Magnoliopsida</taxon>
        <taxon>eudicotyledons</taxon>
        <taxon>Gunneridae</taxon>
        <taxon>Pentapetalae</taxon>
        <taxon>asterids</taxon>
        <taxon>campanulids</taxon>
        <taxon>Asterales</taxon>
        <taxon>Asteraceae</taxon>
        <taxon>Asteroideae</taxon>
        <taxon>Anthemideae</taxon>
        <taxon>Anthemidinae</taxon>
        <taxon>Tanacetum</taxon>
    </lineage>
</organism>
<protein>
    <submittedName>
        <fullName evidence="1">Uncharacterized protein</fullName>
    </submittedName>
</protein>